<dbReference type="OrthoDB" id="334958at2"/>
<organism evidence="1 2">
    <name type="scientific">Leptospira biflexa serovar Patoc (strain Patoc 1 / ATCC 23582 / Paris)</name>
    <dbReference type="NCBI Taxonomy" id="456481"/>
    <lineage>
        <taxon>Bacteria</taxon>
        <taxon>Pseudomonadati</taxon>
        <taxon>Spirochaetota</taxon>
        <taxon>Spirochaetia</taxon>
        <taxon>Leptospirales</taxon>
        <taxon>Leptospiraceae</taxon>
        <taxon>Leptospira</taxon>
    </lineage>
</organism>
<dbReference type="RefSeq" id="WP_012389046.1">
    <property type="nucleotide sequence ID" value="NC_010602.1"/>
</dbReference>
<dbReference type="NCBIfam" id="NF047476">
    <property type="entry name" value="LA_2168_fam"/>
    <property type="match status" value="1"/>
</dbReference>
<name>B0SST6_LEPBP</name>
<keyword evidence="2" id="KW-1185">Reference proteome</keyword>
<proteinExistence type="predicted"/>
<dbReference type="EMBL" id="CP000786">
    <property type="protein sequence ID" value="ABZ98176.1"/>
    <property type="molecule type" value="Genomic_DNA"/>
</dbReference>
<reference evidence="1 2" key="1">
    <citation type="journal article" date="2008" name="PLoS ONE">
        <title>Genome sequence of the saprophyte Leptospira biflexa provides insights into the evolution of Leptospira and the pathogenesis of leptospirosis.</title>
        <authorList>
            <person name="Picardeau M."/>
            <person name="Bulach D.M."/>
            <person name="Bouchier C."/>
            <person name="Zuerner R.L."/>
            <person name="Zidane N."/>
            <person name="Wilson P.J."/>
            <person name="Creno S."/>
            <person name="Kuczek E.S."/>
            <person name="Bommezzadri S."/>
            <person name="Davis J.C."/>
            <person name="McGrath A."/>
            <person name="Johnson M.J."/>
            <person name="Boursaux-Eude C."/>
            <person name="Seemann T."/>
            <person name="Rouy Z."/>
            <person name="Coppel R.L."/>
            <person name="Rood J.I."/>
            <person name="Lajus A."/>
            <person name="Davies J.K."/>
            <person name="Medigue C."/>
            <person name="Adler B."/>
        </authorList>
    </citation>
    <scope>NUCLEOTIDE SEQUENCE [LARGE SCALE GENOMIC DNA]</scope>
    <source>
        <strain evidence="2">Patoc 1 / ATCC 23582 / Paris</strain>
    </source>
</reference>
<sequence length="475" mass="54576">MNFLRSITPIVFGFLFFLPMSSVDSLGWEVGILGYELFLKENQNQKQLVVPGWDFHTRNWGKVFQSEAYLHRVSSESLFVGLKDKNRKNQIHWDLDIKLTSGPETGLRNYYLGKNHFLGYETKVFFLGVGRREHLFSPKSFSSFFDGGEGLFLELKPEKSFLVQFFLWDHYSGSLLFSKDQFRHLLYVSDEYETNSKTQVTSFSRNHHRRQSFGLIYGDFLTLRIGFHYLELGSFGPNTKDHPPETKKSFADGDSLFSGNFGFGAHFEHFSFEFDFLWSKGNDRTRSKLAAHSGSIPIAGEAIQLGTELRFGGFKFRSSHFLSDRAETNEKHQIVKEGYISFGTHPSQTPYLSQIFRVFPSAAVTEKGYEKNFAIIEGRSFGYLTELVISFEFPPLVVKCIGNYFVPYKQNVPSDGRISVNRREFERFFLAEGMMEVSLKEEAGLELGVGISQLFLPETFNLTSNFGYVYGRLQI</sequence>
<dbReference type="STRING" id="456481.LEPBI_I2074"/>
<gene>
    <name evidence="1" type="ordered locus">LEPBI_I2074</name>
</gene>
<dbReference type="KEGG" id="lbi:LEPBI_I2074"/>
<evidence type="ECO:0000313" key="2">
    <source>
        <dbReference type="Proteomes" id="UP000001847"/>
    </source>
</evidence>
<protein>
    <recommendedName>
        <fullName evidence="3">Alginate export domain-containing protein</fullName>
    </recommendedName>
</protein>
<dbReference type="Proteomes" id="UP000001847">
    <property type="component" value="Chromosome I"/>
</dbReference>
<dbReference type="AlphaFoldDB" id="B0SST6"/>
<evidence type="ECO:0008006" key="3">
    <source>
        <dbReference type="Google" id="ProtNLM"/>
    </source>
</evidence>
<dbReference type="HOGENOM" id="CLU_586352_0_0_12"/>
<accession>B0SST6</accession>
<evidence type="ECO:0000313" key="1">
    <source>
        <dbReference type="EMBL" id="ABZ98176.1"/>
    </source>
</evidence>
<dbReference type="BioCyc" id="LBIF456481:LEPBI_RS10245-MONOMER"/>